<feature type="disulfide bond" evidence="18">
    <location>
        <begin position="121"/>
        <end position="322"/>
    </location>
</feature>
<dbReference type="PROSITE" id="PS00435">
    <property type="entry name" value="PEROXIDASE_1"/>
    <property type="match status" value="1"/>
</dbReference>
<comment type="catalytic activity">
    <reaction evidence="1 19">
        <text>2 a phenolic donor + H2O2 = 2 a phenolic radical donor + 2 H2O</text>
        <dbReference type="Rhea" id="RHEA:56136"/>
        <dbReference type="ChEBI" id="CHEBI:15377"/>
        <dbReference type="ChEBI" id="CHEBI:16240"/>
        <dbReference type="ChEBI" id="CHEBI:139520"/>
        <dbReference type="ChEBI" id="CHEBI:139521"/>
        <dbReference type="EC" id="1.11.1.7"/>
    </reaction>
</comment>
<comment type="similarity">
    <text evidence="3">Belongs to the peroxidase family. Ascorbate peroxidase subfamily.</text>
</comment>
<keyword evidence="22" id="KW-1185">Reference proteome</keyword>
<dbReference type="Proteomes" id="UP000594263">
    <property type="component" value="Unplaced"/>
</dbReference>
<reference evidence="21" key="1">
    <citation type="submission" date="2021-01" db="UniProtKB">
        <authorList>
            <consortium name="EnsemblPlants"/>
        </authorList>
    </citation>
    <scope>IDENTIFICATION</scope>
</reference>
<evidence type="ECO:0000256" key="6">
    <source>
        <dbReference type="ARBA" id="ARBA00022559"/>
    </source>
</evidence>
<feature type="binding site" evidence="16">
    <location>
        <position position="194"/>
    </location>
    <ligand>
        <name>Ca(2+)</name>
        <dbReference type="ChEBI" id="CHEBI:29108"/>
        <label>2</label>
    </ligand>
</feature>
<feature type="disulfide bond" evidence="18">
    <location>
        <begin position="34"/>
        <end position="115"/>
    </location>
</feature>
<dbReference type="Gene3D" id="1.10.420.10">
    <property type="entry name" value="Peroxidase, domain 2"/>
    <property type="match status" value="1"/>
</dbReference>
<feature type="binding site" evidence="16">
    <location>
        <position position="75"/>
    </location>
    <ligand>
        <name>Ca(2+)</name>
        <dbReference type="ChEBI" id="CHEBI:29108"/>
        <label>1</label>
    </ligand>
</feature>
<dbReference type="EC" id="1.11.1.7" evidence="4 19"/>
<dbReference type="Gramene" id="Kaladp0006s0014.1.v1.1">
    <property type="protein sequence ID" value="Kaladp0006s0014.1.v1.1"/>
    <property type="gene ID" value="Kaladp0006s0014.v1.1"/>
</dbReference>
<dbReference type="EnsemblPlants" id="Kaladp0006s0014.1.v1.1">
    <property type="protein sequence ID" value="Kaladp0006s0014.1.v1.1"/>
    <property type="gene ID" value="Kaladp0006s0014.v1.1"/>
</dbReference>
<evidence type="ECO:0000256" key="4">
    <source>
        <dbReference type="ARBA" id="ARBA00012313"/>
    </source>
</evidence>
<feature type="disulfide bond" evidence="18">
    <location>
        <begin position="200"/>
        <end position="232"/>
    </location>
</feature>
<dbReference type="GO" id="GO:0046872">
    <property type="term" value="F:metal ion binding"/>
    <property type="evidence" value="ECO:0007669"/>
    <property type="project" value="UniProtKB-UniRule"/>
</dbReference>
<evidence type="ECO:0000313" key="21">
    <source>
        <dbReference type="EnsemblPlants" id="Kaladp0006s0014.1.v1.1"/>
    </source>
</evidence>
<dbReference type="PROSITE" id="PS50873">
    <property type="entry name" value="PEROXIDASE_4"/>
    <property type="match status" value="1"/>
</dbReference>
<keyword evidence="10 19" id="KW-0560">Oxidoreductase</keyword>
<dbReference type="Gene3D" id="1.10.520.10">
    <property type="match status" value="1"/>
</dbReference>
<dbReference type="PANTHER" id="PTHR31517">
    <property type="match status" value="1"/>
</dbReference>
<feature type="binding site" evidence="16">
    <location>
        <position position="254"/>
    </location>
    <ligand>
        <name>Ca(2+)</name>
        <dbReference type="ChEBI" id="CHEBI:29108"/>
        <label>2</label>
    </ligand>
</feature>
<feature type="binding site" evidence="16">
    <location>
        <position position="246"/>
    </location>
    <ligand>
        <name>Ca(2+)</name>
        <dbReference type="ChEBI" id="CHEBI:29108"/>
        <label>2</label>
    </ligand>
</feature>
<evidence type="ECO:0000256" key="16">
    <source>
        <dbReference type="PIRSR" id="PIRSR600823-3"/>
    </source>
</evidence>
<evidence type="ECO:0000256" key="15">
    <source>
        <dbReference type="PIRSR" id="PIRSR600823-2"/>
    </source>
</evidence>
<organism evidence="21 22">
    <name type="scientific">Kalanchoe fedtschenkoi</name>
    <name type="common">Lavender scallops</name>
    <name type="synonym">South American air plant</name>
    <dbReference type="NCBI Taxonomy" id="63787"/>
    <lineage>
        <taxon>Eukaryota</taxon>
        <taxon>Viridiplantae</taxon>
        <taxon>Streptophyta</taxon>
        <taxon>Embryophyta</taxon>
        <taxon>Tracheophyta</taxon>
        <taxon>Spermatophyta</taxon>
        <taxon>Magnoliopsida</taxon>
        <taxon>eudicotyledons</taxon>
        <taxon>Gunneridae</taxon>
        <taxon>Pentapetalae</taxon>
        <taxon>Saxifragales</taxon>
        <taxon>Crassulaceae</taxon>
        <taxon>Kalanchoe</taxon>
    </lineage>
</organism>
<feature type="binding site" evidence="16">
    <location>
        <position position="73"/>
    </location>
    <ligand>
        <name>Ca(2+)</name>
        <dbReference type="ChEBI" id="CHEBI:29108"/>
        <label>1</label>
    </ligand>
</feature>
<evidence type="ECO:0000259" key="20">
    <source>
        <dbReference type="PROSITE" id="PS50873"/>
    </source>
</evidence>
<keyword evidence="8 16" id="KW-0479">Metal-binding</keyword>
<dbReference type="OMA" id="NVPMANQ"/>
<keyword evidence="9 19" id="KW-0732">Signal</keyword>
<evidence type="ECO:0000256" key="17">
    <source>
        <dbReference type="PIRSR" id="PIRSR600823-4"/>
    </source>
</evidence>
<dbReference type="GO" id="GO:0005576">
    <property type="term" value="C:extracellular region"/>
    <property type="evidence" value="ECO:0007669"/>
    <property type="project" value="UniProtKB-SubCell"/>
</dbReference>
<dbReference type="GO" id="GO:0020037">
    <property type="term" value="F:heme binding"/>
    <property type="evidence" value="ECO:0007669"/>
    <property type="project" value="UniProtKB-UniRule"/>
</dbReference>
<feature type="chain" id="PRO_5029944055" description="Peroxidase" evidence="19">
    <location>
        <begin position="24"/>
        <end position="330"/>
    </location>
</feature>
<dbReference type="PRINTS" id="PR00458">
    <property type="entry name" value="PEROXIDASE"/>
</dbReference>
<feature type="binding site" evidence="16">
    <location>
        <position position="71"/>
    </location>
    <ligand>
        <name>Ca(2+)</name>
        <dbReference type="ChEBI" id="CHEBI:29108"/>
        <label>1</label>
    </ligand>
</feature>
<evidence type="ECO:0000256" key="2">
    <source>
        <dbReference type="ARBA" id="ARBA00002322"/>
    </source>
</evidence>
<keyword evidence="5 19" id="KW-0964">Secreted</keyword>
<feature type="site" description="Transition state stabilizer" evidence="17">
    <location>
        <position position="61"/>
    </location>
</feature>
<dbReference type="FunFam" id="1.10.420.10:FF:000007">
    <property type="entry name" value="Peroxidase"/>
    <property type="match status" value="1"/>
</dbReference>
<comment type="cofactor">
    <cofactor evidence="16 19">
        <name>Ca(2+)</name>
        <dbReference type="ChEBI" id="CHEBI:29108"/>
    </cofactor>
    <text evidence="16 19">Binds 2 calcium ions per subunit.</text>
</comment>
<evidence type="ECO:0000256" key="12">
    <source>
        <dbReference type="ARBA" id="ARBA00023157"/>
    </source>
</evidence>
<dbReference type="Pfam" id="PF00141">
    <property type="entry name" value="peroxidase"/>
    <property type="match status" value="1"/>
</dbReference>
<comment type="subcellular location">
    <subcellularLocation>
        <location evidence="19">Secreted</location>
    </subcellularLocation>
</comment>
<keyword evidence="11 16" id="KW-0408">Iron</keyword>
<dbReference type="InterPro" id="IPR002016">
    <property type="entry name" value="Haem_peroxidase"/>
</dbReference>
<feature type="binding site" evidence="16">
    <location>
        <position position="87"/>
    </location>
    <ligand>
        <name>Ca(2+)</name>
        <dbReference type="ChEBI" id="CHEBI:29108"/>
        <label>1</label>
    </ligand>
</feature>
<dbReference type="InterPro" id="IPR033905">
    <property type="entry name" value="Secretory_peroxidase"/>
</dbReference>
<evidence type="ECO:0000256" key="11">
    <source>
        <dbReference type="ARBA" id="ARBA00023004"/>
    </source>
</evidence>
<feature type="disulfide bond" evidence="18">
    <location>
        <begin position="67"/>
        <end position="72"/>
    </location>
</feature>
<dbReference type="InterPro" id="IPR010255">
    <property type="entry name" value="Haem_peroxidase_sf"/>
</dbReference>
<dbReference type="GO" id="GO:0042744">
    <property type="term" value="P:hydrogen peroxide catabolic process"/>
    <property type="evidence" value="ECO:0007669"/>
    <property type="project" value="UniProtKB-KW"/>
</dbReference>
<evidence type="ECO:0000256" key="7">
    <source>
        <dbReference type="ARBA" id="ARBA00022617"/>
    </source>
</evidence>
<keyword evidence="12 18" id="KW-1015">Disulfide bond</keyword>
<dbReference type="GO" id="GO:0006979">
    <property type="term" value="P:response to oxidative stress"/>
    <property type="evidence" value="ECO:0007669"/>
    <property type="project" value="UniProtKB-UniRule"/>
</dbReference>
<dbReference type="AlphaFoldDB" id="A0A7N0RAC8"/>
<dbReference type="PRINTS" id="PR00461">
    <property type="entry name" value="PLPEROXIDASE"/>
</dbReference>
<dbReference type="InterPro" id="IPR019793">
    <property type="entry name" value="Peroxidases_heam-ligand_BS"/>
</dbReference>
<evidence type="ECO:0000256" key="10">
    <source>
        <dbReference type="ARBA" id="ARBA00023002"/>
    </source>
</evidence>
<protein>
    <recommendedName>
        <fullName evidence="4 19">Peroxidase</fullName>
        <ecNumber evidence="4 19">1.11.1.7</ecNumber>
    </recommendedName>
</protein>
<keyword evidence="16 19" id="KW-0106">Calcium</keyword>
<feature type="binding site" evidence="16">
    <location>
        <position position="69"/>
    </location>
    <ligand>
        <name>Ca(2+)</name>
        <dbReference type="ChEBI" id="CHEBI:29108"/>
        <label>1</label>
    </ligand>
</feature>
<dbReference type="PANTHER" id="PTHR31517:SF17">
    <property type="entry name" value="PEROXIDASE 6"/>
    <property type="match status" value="1"/>
</dbReference>
<dbReference type="GO" id="GO:0140825">
    <property type="term" value="F:lactoperoxidase activity"/>
    <property type="evidence" value="ECO:0007669"/>
    <property type="project" value="UniProtKB-EC"/>
</dbReference>
<feature type="binding site" description="axial binding residue" evidence="16">
    <location>
        <position position="193"/>
    </location>
    <ligand>
        <name>heme b</name>
        <dbReference type="ChEBI" id="CHEBI:60344"/>
    </ligand>
    <ligandPart>
        <name>Fe</name>
        <dbReference type="ChEBI" id="CHEBI:18248"/>
    </ligandPart>
</feature>
<dbReference type="InterPro" id="IPR000823">
    <property type="entry name" value="Peroxidase_pln"/>
</dbReference>
<evidence type="ECO:0000256" key="1">
    <source>
        <dbReference type="ARBA" id="ARBA00000189"/>
    </source>
</evidence>
<evidence type="ECO:0000256" key="18">
    <source>
        <dbReference type="PIRSR" id="PIRSR600823-5"/>
    </source>
</evidence>
<evidence type="ECO:0000256" key="9">
    <source>
        <dbReference type="ARBA" id="ARBA00022729"/>
    </source>
</evidence>
<evidence type="ECO:0000256" key="14">
    <source>
        <dbReference type="PIRSR" id="PIRSR600823-1"/>
    </source>
</evidence>
<dbReference type="SUPFAM" id="SSF48113">
    <property type="entry name" value="Heme-dependent peroxidases"/>
    <property type="match status" value="1"/>
</dbReference>
<dbReference type="CDD" id="cd00693">
    <property type="entry name" value="secretory_peroxidase"/>
    <property type="match status" value="1"/>
</dbReference>
<evidence type="ECO:0000256" key="19">
    <source>
        <dbReference type="RuleBase" id="RU362060"/>
    </source>
</evidence>
<keyword evidence="7 19" id="KW-0349">Heme</keyword>
<sequence>MASASPFNIITFLLLFFTTFSESKLTTTYYAKTCPKLEQIVTEAVTTKQISTPTTAAGALRLFVHDCFVHGCDASVLVSSNAFNQAERDSDINLSLPGDAFDLVTRVKTSLELQCPGVVSCADVLALATRDAVKMVGGPFYKVRLGRKDSFVSKAASVEGNLPRLNMSFDQIIGIFANKGFTVKEMVALTGGHTIGFSHCREFADRIYNYSKVADFDPAINPKYAAGLRKHCENYTKVDGMSAFNDVITPGKFDNMYYQNLKRGLGLLSVDSMMWNDKRTRPYVEMYSADQQLFFADFAKAMEKMSVMEVKTGRKGEVRSRCDAFNELRT</sequence>
<keyword evidence="13 19" id="KW-0376">Hydrogen peroxide</keyword>
<accession>A0A7N0RAC8</accession>
<evidence type="ECO:0000256" key="8">
    <source>
        <dbReference type="ARBA" id="ARBA00022723"/>
    </source>
</evidence>
<keyword evidence="6 19" id="KW-0575">Peroxidase</keyword>
<comment type="function">
    <text evidence="2">Removal of H(2)O(2), oxidation of toxic reductants, biosynthesis and degradation of lignin, suberization, auxin catabolism, response to environmental stresses such as wounding, pathogen attack and oxidative stress. These functions might be dependent on each isozyme/isoform in each plant tissue.</text>
</comment>
<feature type="domain" description="Plant heme peroxidase family profile" evidence="20">
    <location>
        <begin position="24"/>
        <end position="326"/>
    </location>
</feature>
<dbReference type="FunFam" id="1.10.520.10:FF:000008">
    <property type="entry name" value="Peroxidase"/>
    <property type="match status" value="1"/>
</dbReference>
<feature type="binding site" evidence="16">
    <location>
        <position position="66"/>
    </location>
    <ligand>
        <name>Ca(2+)</name>
        <dbReference type="ChEBI" id="CHEBI:29108"/>
        <label>1</label>
    </ligand>
</feature>
<evidence type="ECO:0000256" key="13">
    <source>
        <dbReference type="ARBA" id="ARBA00023324"/>
    </source>
</evidence>
<evidence type="ECO:0000313" key="22">
    <source>
        <dbReference type="Proteomes" id="UP000594263"/>
    </source>
</evidence>
<feature type="binding site" evidence="15">
    <location>
        <position position="163"/>
    </location>
    <ligand>
        <name>substrate</name>
    </ligand>
</feature>
<feature type="active site" description="Proton acceptor" evidence="14">
    <location>
        <position position="65"/>
    </location>
</feature>
<evidence type="ECO:0000256" key="3">
    <source>
        <dbReference type="ARBA" id="ARBA00006873"/>
    </source>
</evidence>
<name>A0A7N0RAC8_KALFE</name>
<feature type="binding site" evidence="16">
    <location>
        <position position="249"/>
    </location>
    <ligand>
        <name>Ca(2+)</name>
        <dbReference type="ChEBI" id="CHEBI:29108"/>
        <label>2</label>
    </ligand>
</feature>
<comment type="cofactor">
    <cofactor evidence="16 19">
        <name>heme b</name>
        <dbReference type="ChEBI" id="CHEBI:60344"/>
    </cofactor>
    <text evidence="16 19">Binds 1 heme b (iron(II)-protoporphyrin IX) group per subunit.</text>
</comment>
<proteinExistence type="inferred from homology"/>
<comment type="similarity">
    <text evidence="19">Belongs to the peroxidase family. Classical plant (class III) peroxidase subfamily.</text>
</comment>
<feature type="signal peptide" evidence="19">
    <location>
        <begin position="1"/>
        <end position="23"/>
    </location>
</feature>
<evidence type="ECO:0000256" key="5">
    <source>
        <dbReference type="ARBA" id="ARBA00022525"/>
    </source>
</evidence>